<reference evidence="1" key="2">
    <citation type="submission" date="2020-07" db="EMBL/GenBank/DDBJ databases">
        <authorList>
            <person name="Vera ALvarez R."/>
            <person name="Arias-Moreno D.M."/>
            <person name="Jimenez-Jacinto V."/>
            <person name="Jimenez-Bremont J.F."/>
            <person name="Swaminathan K."/>
            <person name="Moose S.P."/>
            <person name="Guerrero-Gonzalez M.L."/>
            <person name="Marino-Ramirez L."/>
            <person name="Landsman D."/>
            <person name="Rodriguez-Kessler M."/>
            <person name="Delgado-Sanchez P."/>
        </authorList>
    </citation>
    <scope>NUCLEOTIDE SEQUENCE</scope>
    <source>
        <tissue evidence="1">Cladode</tissue>
    </source>
</reference>
<reference evidence="1" key="1">
    <citation type="journal article" date="2013" name="J. Plant Res.">
        <title>Effect of fungi and light on seed germination of three Opuntia species from semiarid lands of central Mexico.</title>
        <authorList>
            <person name="Delgado-Sanchez P."/>
            <person name="Jimenez-Bremont J.F."/>
            <person name="Guerrero-Gonzalez Mde L."/>
            <person name="Flores J."/>
        </authorList>
    </citation>
    <scope>NUCLEOTIDE SEQUENCE</scope>
    <source>
        <tissue evidence="1">Cladode</tissue>
    </source>
</reference>
<dbReference type="AlphaFoldDB" id="A0A7C9CX12"/>
<sequence length="199" mass="23164">MHPPTIIPSAFPDPFHSNGKPEQLLLRVITILRSNLPCCHGNLLLILPTWQQIQRLLHVIAAATGSCNTRTSKIRHQRKDIITQSLHTRNLPIQLEILSLQSLVLVNQISSAATATTAAIIVAAKVKYRRARNTYRRRVRNRLLLHLRWRRHIRQRRGLWYRHPPPLYFAEELLLSSPERFVRELPPIWNNLSKSLRKC</sequence>
<proteinExistence type="predicted"/>
<dbReference type="EMBL" id="GISG01066530">
    <property type="protein sequence ID" value="MBA4628580.1"/>
    <property type="molecule type" value="Transcribed_RNA"/>
</dbReference>
<accession>A0A7C9CX12</accession>
<organism evidence="1">
    <name type="scientific">Opuntia streptacantha</name>
    <name type="common">Prickly pear cactus</name>
    <name type="synonym">Opuntia cardona</name>
    <dbReference type="NCBI Taxonomy" id="393608"/>
    <lineage>
        <taxon>Eukaryota</taxon>
        <taxon>Viridiplantae</taxon>
        <taxon>Streptophyta</taxon>
        <taxon>Embryophyta</taxon>
        <taxon>Tracheophyta</taxon>
        <taxon>Spermatophyta</taxon>
        <taxon>Magnoliopsida</taxon>
        <taxon>eudicotyledons</taxon>
        <taxon>Gunneridae</taxon>
        <taxon>Pentapetalae</taxon>
        <taxon>Caryophyllales</taxon>
        <taxon>Cactineae</taxon>
        <taxon>Cactaceae</taxon>
        <taxon>Opuntioideae</taxon>
        <taxon>Opuntia</taxon>
    </lineage>
</organism>
<protein>
    <submittedName>
        <fullName evidence="1">Uncharacterized protein</fullName>
    </submittedName>
</protein>
<name>A0A7C9CX12_OPUST</name>
<evidence type="ECO:0000313" key="1">
    <source>
        <dbReference type="EMBL" id="MBA4628580.1"/>
    </source>
</evidence>